<sequence>MIKGLGKRFSALVLAGILSLLVIPAALAAVNLADGTYSVNYTVLKADSDTASMADTYFAKPATVVVENGEVYAQVQLNSSSWITKLEVEQGGTFVEAQTVSSNSAANTRVVQFPLEGLTSPTNAKITVSIPAIGYSGYYDIRLAFDESSAAAQ</sequence>
<dbReference type="PANTHER" id="PTHR37824">
    <property type="entry name" value="IRON-REGULATED SURFACE DETERMINANT PROTEIN C"/>
    <property type="match status" value="1"/>
</dbReference>
<dbReference type="PATRIC" id="fig|44252.3.peg.4097"/>
<dbReference type="AlphaFoldDB" id="A0A090ZR44"/>
<comment type="caution">
    <text evidence="8">The sequence shown here is derived from an EMBL/GenBank/DDBJ whole genome shotgun (WGS) entry which is preliminary data.</text>
</comment>
<dbReference type="InterPro" id="IPR006635">
    <property type="entry name" value="NEAT_dom"/>
</dbReference>
<dbReference type="Pfam" id="PF05031">
    <property type="entry name" value="NEAT"/>
    <property type="match status" value="1"/>
</dbReference>
<dbReference type="PANTHER" id="PTHR37824:SF1">
    <property type="entry name" value="IRON-REGULATED SURFACE DETERMINANT PROTEIN C"/>
    <property type="match status" value="1"/>
</dbReference>
<evidence type="ECO:0000259" key="7">
    <source>
        <dbReference type="PROSITE" id="PS50978"/>
    </source>
</evidence>
<comment type="subcellular location">
    <subcellularLocation>
        <location evidence="1">Secreted</location>
        <location evidence="1">Cell wall</location>
        <topology evidence="1">Peptidoglycan-anchor</topology>
    </subcellularLocation>
</comment>
<dbReference type="RefSeq" id="WP_051985703.1">
    <property type="nucleotide sequence ID" value="NZ_BGML01000012.1"/>
</dbReference>
<dbReference type="InterPro" id="IPR037250">
    <property type="entry name" value="NEAT_dom_sf"/>
</dbReference>
<evidence type="ECO:0000313" key="9">
    <source>
        <dbReference type="EMBL" id="MUG24994.1"/>
    </source>
</evidence>
<keyword evidence="10" id="KW-1185">Reference proteome</keyword>
<feature type="chain" id="PRO_5033713259" evidence="6">
    <location>
        <begin position="29"/>
        <end position="153"/>
    </location>
</feature>
<evidence type="ECO:0000256" key="6">
    <source>
        <dbReference type="SAM" id="SignalP"/>
    </source>
</evidence>
<dbReference type="HOGENOM" id="CLU_092243_2_0_9"/>
<accession>A0A090ZR44</accession>
<name>A0A090ZR44_PAEMA</name>
<dbReference type="OrthoDB" id="2413751at2"/>
<evidence type="ECO:0000256" key="1">
    <source>
        <dbReference type="ARBA" id="ARBA00004168"/>
    </source>
</evidence>
<feature type="signal peptide" evidence="6">
    <location>
        <begin position="1"/>
        <end position="28"/>
    </location>
</feature>
<dbReference type="CDD" id="cd06920">
    <property type="entry name" value="NEAT"/>
    <property type="match status" value="1"/>
</dbReference>
<evidence type="ECO:0000256" key="2">
    <source>
        <dbReference type="ARBA" id="ARBA00022512"/>
    </source>
</evidence>
<evidence type="ECO:0000256" key="5">
    <source>
        <dbReference type="ARBA" id="ARBA00023088"/>
    </source>
</evidence>
<dbReference type="SUPFAM" id="SSF158911">
    <property type="entry name" value="NEAT domain-like"/>
    <property type="match status" value="1"/>
</dbReference>
<dbReference type="STRING" id="44252.DJ90_4123"/>
<dbReference type="PROSITE" id="PS50978">
    <property type="entry name" value="NEAT"/>
    <property type="match status" value="1"/>
</dbReference>
<evidence type="ECO:0000313" key="11">
    <source>
        <dbReference type="Proteomes" id="UP000442469"/>
    </source>
</evidence>
<proteinExistence type="predicted"/>
<dbReference type="Proteomes" id="UP000029278">
    <property type="component" value="Unassembled WGS sequence"/>
</dbReference>
<evidence type="ECO:0000313" key="10">
    <source>
        <dbReference type="Proteomes" id="UP000029278"/>
    </source>
</evidence>
<dbReference type="EMBL" id="JMQA01000037">
    <property type="protein sequence ID" value="KFN06571.1"/>
    <property type="molecule type" value="Genomic_DNA"/>
</dbReference>
<evidence type="ECO:0000256" key="3">
    <source>
        <dbReference type="ARBA" id="ARBA00022525"/>
    </source>
</evidence>
<evidence type="ECO:0000256" key="4">
    <source>
        <dbReference type="ARBA" id="ARBA00022729"/>
    </source>
</evidence>
<reference evidence="8 10" key="1">
    <citation type="submission" date="2014-04" db="EMBL/GenBank/DDBJ databases">
        <authorList>
            <person name="Bishop-Lilly K.A."/>
            <person name="Broomall S.M."/>
            <person name="Chain P.S."/>
            <person name="Chertkov O."/>
            <person name="Coyne S.R."/>
            <person name="Daligault H.E."/>
            <person name="Davenport K.W."/>
            <person name="Erkkila T."/>
            <person name="Frey K.G."/>
            <person name="Gibbons H.S."/>
            <person name="Gu W."/>
            <person name="Jaissle J."/>
            <person name="Johnson S.L."/>
            <person name="Koroleva G.I."/>
            <person name="Ladner J.T."/>
            <person name="Lo C.-C."/>
            <person name="Minogue T.D."/>
            <person name="Munk C."/>
            <person name="Palacios G.F."/>
            <person name="Redden C.L."/>
            <person name="Rosenzweig C.N."/>
            <person name="Scholz M.B."/>
            <person name="Teshima H."/>
            <person name="Xu Y."/>
        </authorList>
    </citation>
    <scope>NUCLEOTIDE SEQUENCE [LARGE SCALE GENOMIC DNA]</scope>
    <source>
        <strain evidence="8 10">8244</strain>
    </source>
</reference>
<evidence type="ECO:0000313" key="8">
    <source>
        <dbReference type="EMBL" id="KFN06571.1"/>
    </source>
</evidence>
<dbReference type="Proteomes" id="UP000442469">
    <property type="component" value="Unassembled WGS sequence"/>
</dbReference>
<dbReference type="GeneID" id="77009515"/>
<dbReference type="Gene3D" id="2.60.40.1850">
    <property type="match status" value="1"/>
</dbReference>
<keyword evidence="5" id="KW-0572">Peptidoglycan-anchor</keyword>
<keyword evidence="3" id="KW-0964">Secreted</keyword>
<dbReference type="EMBL" id="WNZZ01000020">
    <property type="protein sequence ID" value="MUG24994.1"/>
    <property type="molecule type" value="Genomic_DNA"/>
</dbReference>
<feature type="domain" description="NEAT" evidence="7">
    <location>
        <begin position="32"/>
        <end position="153"/>
    </location>
</feature>
<dbReference type="InterPro" id="IPR050436">
    <property type="entry name" value="IsdA"/>
</dbReference>
<organism evidence="8 10">
    <name type="scientific">Paenibacillus macerans</name>
    <name type="common">Bacillus macerans</name>
    <dbReference type="NCBI Taxonomy" id="44252"/>
    <lineage>
        <taxon>Bacteria</taxon>
        <taxon>Bacillati</taxon>
        <taxon>Bacillota</taxon>
        <taxon>Bacilli</taxon>
        <taxon>Bacillales</taxon>
        <taxon>Paenibacillaceae</taxon>
        <taxon>Paenibacillus</taxon>
    </lineage>
</organism>
<keyword evidence="2" id="KW-0134">Cell wall</keyword>
<protein>
    <submittedName>
        <fullName evidence="9">Cell surface protein</fullName>
    </submittedName>
    <submittedName>
        <fullName evidence="8">Iron Transport-associated domain protein</fullName>
    </submittedName>
</protein>
<dbReference type="SMART" id="SM00725">
    <property type="entry name" value="NEAT"/>
    <property type="match status" value="1"/>
</dbReference>
<keyword evidence="4 6" id="KW-0732">Signal</keyword>
<reference evidence="9 11" key="2">
    <citation type="submission" date="2019-11" db="EMBL/GenBank/DDBJ databases">
        <title>Draft genome sequences of five Paenibacillus species of dairy origin.</title>
        <authorList>
            <person name="Olajide A.M."/>
            <person name="Chen S."/>
            <person name="Lapointe G."/>
        </authorList>
    </citation>
    <scope>NUCLEOTIDE SEQUENCE [LARGE SCALE GENOMIC DNA]</scope>
    <source>
        <strain evidence="9 11">3CT49</strain>
    </source>
</reference>
<gene>
    <name evidence="8" type="ORF">DJ90_4123</name>
    <name evidence="9" type="ORF">GNQ08_21755</name>
</gene>